<comment type="caution">
    <text evidence="1">The sequence shown here is derived from an EMBL/GenBank/DDBJ whole genome shotgun (WGS) entry which is preliminary data.</text>
</comment>
<organism evidence="1 2">
    <name type="scientific">Rhizoctonia solani</name>
    <dbReference type="NCBI Taxonomy" id="456999"/>
    <lineage>
        <taxon>Eukaryota</taxon>
        <taxon>Fungi</taxon>
        <taxon>Dikarya</taxon>
        <taxon>Basidiomycota</taxon>
        <taxon>Agaricomycotina</taxon>
        <taxon>Agaricomycetes</taxon>
        <taxon>Cantharellales</taxon>
        <taxon>Ceratobasidiaceae</taxon>
        <taxon>Rhizoctonia</taxon>
    </lineage>
</organism>
<name>A0A8H7I5L4_9AGAM</name>
<proteinExistence type="predicted"/>
<evidence type="ECO:0000313" key="2">
    <source>
        <dbReference type="Proteomes" id="UP000614334"/>
    </source>
</evidence>
<protein>
    <submittedName>
        <fullName evidence="1">Uncharacterized protein</fullName>
    </submittedName>
</protein>
<evidence type="ECO:0000313" key="1">
    <source>
        <dbReference type="EMBL" id="KAF8747999.1"/>
    </source>
</evidence>
<accession>A0A8H7I5L4</accession>
<dbReference type="Proteomes" id="UP000614334">
    <property type="component" value="Unassembled WGS sequence"/>
</dbReference>
<reference evidence="1" key="1">
    <citation type="submission" date="2020-09" db="EMBL/GenBank/DDBJ databases">
        <title>Comparative genome analyses of four rice-infecting Rhizoctonia solani isolates reveal extensive enrichment of homogalacturonan modification genes.</title>
        <authorList>
            <person name="Lee D.-Y."/>
            <person name="Jeon J."/>
            <person name="Kim K.-T."/>
            <person name="Cheong K."/>
            <person name="Song H."/>
            <person name="Choi G."/>
            <person name="Ko J."/>
            <person name="Opiyo S.O."/>
            <person name="Zuo S."/>
            <person name="Madhav S."/>
            <person name="Lee Y.-H."/>
            <person name="Wang G.-L."/>
        </authorList>
    </citation>
    <scope>NUCLEOTIDE SEQUENCE</scope>
    <source>
        <strain evidence="1">AG1-IA B2</strain>
    </source>
</reference>
<dbReference type="EMBL" id="JACYCF010000052">
    <property type="protein sequence ID" value="KAF8747999.1"/>
    <property type="molecule type" value="Genomic_DNA"/>
</dbReference>
<sequence length="76" mass="8560">MEPALPPTTSVKYGKVSLERVTRSPQPPWPSRTPQARITEIKEAGIKTADKRQEHLQAVNVVKDGLRSYNPWSPHT</sequence>
<gene>
    <name evidence="1" type="ORF">RHS01_11138</name>
</gene>
<dbReference type="AlphaFoldDB" id="A0A8H7I5L4"/>